<dbReference type="AlphaFoldDB" id="A0A0D8XZN5"/>
<reference evidence="2" key="2">
    <citation type="journal article" date="2016" name="Sci. Rep.">
        <title>Dictyocaulus viviparus genome, variome and transcriptome elucidate lungworm biology and support future intervention.</title>
        <authorList>
            <person name="McNulty S.N."/>
            <person name="Strube C."/>
            <person name="Rosa B.A."/>
            <person name="Martin J.C."/>
            <person name="Tyagi R."/>
            <person name="Choi Y.J."/>
            <person name="Wang Q."/>
            <person name="Hallsworth Pepin K."/>
            <person name="Zhang X."/>
            <person name="Ozersky P."/>
            <person name="Wilson R.K."/>
            <person name="Sternberg P.W."/>
            <person name="Gasser R.B."/>
            <person name="Mitreva M."/>
        </authorList>
    </citation>
    <scope>NUCLEOTIDE SEQUENCE [LARGE SCALE GENOMIC DNA]</scope>
    <source>
        <strain evidence="2">HannoverDv2000</strain>
    </source>
</reference>
<dbReference type="EMBL" id="KN716214">
    <property type="protein sequence ID" value="KJH50133.1"/>
    <property type="molecule type" value="Genomic_DNA"/>
</dbReference>
<reference evidence="1 2" key="1">
    <citation type="submission" date="2013-11" db="EMBL/GenBank/DDBJ databases">
        <title>Draft genome of the bovine lungworm Dictyocaulus viviparus.</title>
        <authorList>
            <person name="Mitreva M."/>
        </authorList>
    </citation>
    <scope>NUCLEOTIDE SEQUENCE [LARGE SCALE GENOMIC DNA]</scope>
    <source>
        <strain evidence="1 2">HannoverDv2000</strain>
    </source>
</reference>
<organism evidence="1 2">
    <name type="scientific">Dictyocaulus viviparus</name>
    <name type="common">Bovine lungworm</name>
    <dbReference type="NCBI Taxonomy" id="29172"/>
    <lineage>
        <taxon>Eukaryota</taxon>
        <taxon>Metazoa</taxon>
        <taxon>Ecdysozoa</taxon>
        <taxon>Nematoda</taxon>
        <taxon>Chromadorea</taxon>
        <taxon>Rhabditida</taxon>
        <taxon>Rhabditina</taxon>
        <taxon>Rhabditomorpha</taxon>
        <taxon>Strongyloidea</taxon>
        <taxon>Metastrongylidae</taxon>
        <taxon>Dictyocaulus</taxon>
    </lineage>
</organism>
<dbReference type="Proteomes" id="UP000053766">
    <property type="component" value="Unassembled WGS sequence"/>
</dbReference>
<evidence type="ECO:0000313" key="1">
    <source>
        <dbReference type="EMBL" id="KJH50133.1"/>
    </source>
</evidence>
<accession>A0A0D8XZN5</accession>
<keyword evidence="2" id="KW-1185">Reference proteome</keyword>
<gene>
    <name evidence="1" type="ORF">DICVIV_03696</name>
</gene>
<sequence>MQPRSHLPDFTNDSVYVQLQKIECYFDRTEVQTMFLSGRSGYLQFPQAKHLRYSNSASR</sequence>
<name>A0A0D8XZN5_DICVI</name>
<evidence type="ECO:0000313" key="2">
    <source>
        <dbReference type="Proteomes" id="UP000053766"/>
    </source>
</evidence>
<protein>
    <submittedName>
        <fullName evidence="1">Uncharacterized protein</fullName>
    </submittedName>
</protein>
<proteinExistence type="predicted"/>